<sequence>MINLIENSTPVNADHVTGTGLIRLYYSLLIKSPGVKSIISKASGSEADLLVEPGGHDDACLVEFVLSWFL</sequence>
<proteinExistence type="predicted"/>
<gene>
    <name evidence="1" type="ORF">NC653_005902</name>
</gene>
<dbReference type="EMBL" id="JAQIZT010000002">
    <property type="protein sequence ID" value="KAJ7006684.1"/>
    <property type="molecule type" value="Genomic_DNA"/>
</dbReference>
<keyword evidence="2" id="KW-1185">Reference proteome</keyword>
<dbReference type="AlphaFoldDB" id="A0AAD6WDN1"/>
<name>A0AAD6WDN1_9ROSI</name>
<protein>
    <submittedName>
        <fullName evidence="1">Uncharacterized protein</fullName>
    </submittedName>
</protein>
<organism evidence="1 2">
    <name type="scientific">Populus alba x Populus x berolinensis</name>
    <dbReference type="NCBI Taxonomy" id="444605"/>
    <lineage>
        <taxon>Eukaryota</taxon>
        <taxon>Viridiplantae</taxon>
        <taxon>Streptophyta</taxon>
        <taxon>Embryophyta</taxon>
        <taxon>Tracheophyta</taxon>
        <taxon>Spermatophyta</taxon>
        <taxon>Magnoliopsida</taxon>
        <taxon>eudicotyledons</taxon>
        <taxon>Gunneridae</taxon>
        <taxon>Pentapetalae</taxon>
        <taxon>rosids</taxon>
        <taxon>fabids</taxon>
        <taxon>Malpighiales</taxon>
        <taxon>Salicaceae</taxon>
        <taxon>Saliceae</taxon>
        <taxon>Populus</taxon>
    </lineage>
</organism>
<comment type="caution">
    <text evidence="1">The sequence shown here is derived from an EMBL/GenBank/DDBJ whole genome shotgun (WGS) entry which is preliminary data.</text>
</comment>
<reference evidence="1" key="1">
    <citation type="journal article" date="2023" name="Mol. Ecol. Resour.">
        <title>Chromosome-level genome assembly of a triploid poplar Populus alba 'Berolinensis'.</title>
        <authorList>
            <person name="Chen S."/>
            <person name="Yu Y."/>
            <person name="Wang X."/>
            <person name="Wang S."/>
            <person name="Zhang T."/>
            <person name="Zhou Y."/>
            <person name="He R."/>
            <person name="Meng N."/>
            <person name="Wang Y."/>
            <person name="Liu W."/>
            <person name="Liu Z."/>
            <person name="Liu J."/>
            <person name="Guo Q."/>
            <person name="Huang H."/>
            <person name="Sederoff R.R."/>
            <person name="Wang G."/>
            <person name="Qu G."/>
            <person name="Chen S."/>
        </authorList>
    </citation>
    <scope>NUCLEOTIDE SEQUENCE</scope>
    <source>
        <strain evidence="1">SC-2020</strain>
    </source>
</reference>
<accession>A0AAD6WDN1</accession>
<evidence type="ECO:0000313" key="2">
    <source>
        <dbReference type="Proteomes" id="UP001164929"/>
    </source>
</evidence>
<evidence type="ECO:0000313" key="1">
    <source>
        <dbReference type="EMBL" id="KAJ7006684.1"/>
    </source>
</evidence>
<dbReference type="Proteomes" id="UP001164929">
    <property type="component" value="Chromosome 2"/>
</dbReference>